<dbReference type="InterPro" id="IPR036866">
    <property type="entry name" value="RibonucZ/Hydroxyglut_hydro"/>
</dbReference>
<keyword evidence="4 7" id="KW-0479">Metal-binding</keyword>
<dbReference type="InterPro" id="IPR050110">
    <property type="entry name" value="Glyoxalase_II_hydrolase"/>
</dbReference>
<comment type="similarity">
    <text evidence="3 7">Belongs to the metallo-beta-lactamase superfamily. Glyoxalase II family.</text>
</comment>
<comment type="subunit">
    <text evidence="7">Monomer.</text>
</comment>
<evidence type="ECO:0000256" key="6">
    <source>
        <dbReference type="ARBA" id="ARBA00022833"/>
    </source>
</evidence>
<dbReference type="PIRSF" id="PIRSF005457">
    <property type="entry name" value="Glx"/>
    <property type="match status" value="1"/>
</dbReference>
<proteinExistence type="inferred from homology"/>
<evidence type="ECO:0000313" key="9">
    <source>
        <dbReference type="EMBL" id="PWQ96944.1"/>
    </source>
</evidence>
<comment type="catalytic activity">
    <reaction evidence="1 7">
        <text>an S-(2-hydroxyacyl)glutathione + H2O = a 2-hydroxy carboxylate + glutathione + H(+)</text>
        <dbReference type="Rhea" id="RHEA:21864"/>
        <dbReference type="ChEBI" id="CHEBI:15377"/>
        <dbReference type="ChEBI" id="CHEBI:15378"/>
        <dbReference type="ChEBI" id="CHEBI:57925"/>
        <dbReference type="ChEBI" id="CHEBI:58896"/>
        <dbReference type="ChEBI" id="CHEBI:71261"/>
        <dbReference type="EC" id="3.1.2.6"/>
    </reaction>
</comment>
<comment type="function">
    <text evidence="7">Thiolesterase that catalyzes the hydrolysis of S-D-lactoyl-glutathione to form glutathione and D-lactic acid.</text>
</comment>
<name>A0A317CE57_9GAMM</name>
<accession>A0A317CE57</accession>
<dbReference type="Proteomes" id="UP000245506">
    <property type="component" value="Unassembled WGS sequence"/>
</dbReference>
<reference evidence="9 10" key="1">
    <citation type="submission" date="2018-05" db="EMBL/GenBank/DDBJ databases">
        <title>Leucothrix arctica sp. nov., isolated from Arctic seawater.</title>
        <authorList>
            <person name="Choi A."/>
            <person name="Baek K."/>
        </authorList>
    </citation>
    <scope>NUCLEOTIDE SEQUENCE [LARGE SCALE GENOMIC DNA]</scope>
    <source>
        <strain evidence="9 10">IMCC9719</strain>
    </source>
</reference>
<evidence type="ECO:0000313" key="10">
    <source>
        <dbReference type="Proteomes" id="UP000245506"/>
    </source>
</evidence>
<dbReference type="UniPathway" id="UPA00619">
    <property type="reaction ID" value="UER00676"/>
</dbReference>
<gene>
    <name evidence="7 9" type="primary">gloB</name>
    <name evidence="9" type="ORF">DKT75_07860</name>
</gene>
<evidence type="ECO:0000256" key="7">
    <source>
        <dbReference type="HAMAP-Rule" id="MF_01374"/>
    </source>
</evidence>
<feature type="binding site" evidence="7">
    <location>
        <position position="136"/>
    </location>
    <ligand>
        <name>Zn(2+)</name>
        <dbReference type="ChEBI" id="CHEBI:29105"/>
        <label>1</label>
    </ligand>
</feature>
<dbReference type="OrthoDB" id="9802248at2"/>
<feature type="binding site" evidence="7">
    <location>
        <position position="117"/>
    </location>
    <ligand>
        <name>Zn(2+)</name>
        <dbReference type="ChEBI" id="CHEBI:29105"/>
        <label>1</label>
    </ligand>
</feature>
<keyword evidence="6 7" id="KW-0862">Zinc</keyword>
<evidence type="ECO:0000259" key="8">
    <source>
        <dbReference type="SMART" id="SM00849"/>
    </source>
</evidence>
<evidence type="ECO:0000256" key="4">
    <source>
        <dbReference type="ARBA" id="ARBA00022723"/>
    </source>
</evidence>
<feature type="domain" description="Metallo-beta-lactamase" evidence="8">
    <location>
        <begin position="15"/>
        <end position="174"/>
    </location>
</feature>
<dbReference type="HAMAP" id="MF_01374">
    <property type="entry name" value="Glyoxalase_2"/>
    <property type="match status" value="1"/>
</dbReference>
<dbReference type="InterPro" id="IPR001279">
    <property type="entry name" value="Metallo-B-lactamas"/>
</dbReference>
<dbReference type="RefSeq" id="WP_109822873.1">
    <property type="nucleotide sequence ID" value="NZ_QGKL01000024.1"/>
</dbReference>
<feature type="binding site" evidence="7">
    <location>
        <position position="136"/>
    </location>
    <ligand>
        <name>Zn(2+)</name>
        <dbReference type="ChEBI" id="CHEBI:29105"/>
        <label>2</label>
    </ligand>
</feature>
<dbReference type="PANTHER" id="PTHR43705">
    <property type="entry name" value="HYDROXYACYLGLUTATHIONE HYDROLASE"/>
    <property type="match status" value="1"/>
</dbReference>
<keyword evidence="10" id="KW-1185">Reference proteome</keyword>
<dbReference type="NCBIfam" id="TIGR03413">
    <property type="entry name" value="GSH_gloB"/>
    <property type="match status" value="1"/>
</dbReference>
<dbReference type="SMART" id="SM00849">
    <property type="entry name" value="Lactamase_B"/>
    <property type="match status" value="1"/>
</dbReference>
<dbReference type="EMBL" id="QGKL01000024">
    <property type="protein sequence ID" value="PWQ96944.1"/>
    <property type="molecule type" value="Genomic_DNA"/>
</dbReference>
<feature type="binding site" evidence="7">
    <location>
        <position position="58"/>
    </location>
    <ligand>
        <name>Zn(2+)</name>
        <dbReference type="ChEBI" id="CHEBI:29105"/>
        <label>1</label>
    </ligand>
</feature>
<dbReference type="InterPro" id="IPR035680">
    <property type="entry name" value="Clx_II_MBL"/>
</dbReference>
<dbReference type="GO" id="GO:0004416">
    <property type="term" value="F:hydroxyacylglutathione hydrolase activity"/>
    <property type="evidence" value="ECO:0007669"/>
    <property type="project" value="UniProtKB-UniRule"/>
</dbReference>
<evidence type="ECO:0000256" key="2">
    <source>
        <dbReference type="ARBA" id="ARBA00004963"/>
    </source>
</evidence>
<comment type="cofactor">
    <cofactor evidence="7">
        <name>Zn(2+)</name>
        <dbReference type="ChEBI" id="CHEBI:29105"/>
    </cofactor>
    <text evidence="7">Binds 2 Zn(2+) ions per subunit.</text>
</comment>
<dbReference type="Gene3D" id="3.60.15.10">
    <property type="entry name" value="Ribonuclease Z/Hydroxyacylglutathione hydrolase-like"/>
    <property type="match status" value="1"/>
</dbReference>
<dbReference type="GO" id="GO:0019243">
    <property type="term" value="P:methylglyoxal catabolic process to D-lactate via S-lactoyl-glutathione"/>
    <property type="evidence" value="ECO:0007669"/>
    <property type="project" value="UniProtKB-UniRule"/>
</dbReference>
<dbReference type="PANTHER" id="PTHR43705:SF1">
    <property type="entry name" value="HYDROXYACYLGLUTATHIONE HYDROLASE GLOB"/>
    <property type="match status" value="1"/>
</dbReference>
<dbReference type="EC" id="3.1.2.6" evidence="7"/>
<feature type="binding site" evidence="7">
    <location>
        <position position="60"/>
    </location>
    <ligand>
        <name>Zn(2+)</name>
        <dbReference type="ChEBI" id="CHEBI:29105"/>
        <label>1</label>
    </ligand>
</feature>
<dbReference type="GO" id="GO:0046872">
    <property type="term" value="F:metal ion binding"/>
    <property type="evidence" value="ECO:0007669"/>
    <property type="project" value="UniProtKB-KW"/>
</dbReference>
<dbReference type="SUPFAM" id="SSF56281">
    <property type="entry name" value="Metallo-hydrolase/oxidoreductase"/>
    <property type="match status" value="1"/>
</dbReference>
<feature type="binding site" evidence="7">
    <location>
        <position position="174"/>
    </location>
    <ligand>
        <name>Zn(2+)</name>
        <dbReference type="ChEBI" id="CHEBI:29105"/>
        <label>2</label>
    </ligand>
</feature>
<dbReference type="Pfam" id="PF00753">
    <property type="entry name" value="Lactamase_B"/>
    <property type="match status" value="1"/>
</dbReference>
<dbReference type="InterPro" id="IPR017782">
    <property type="entry name" value="Hydroxyacylglutathione_Hdrlase"/>
</dbReference>
<evidence type="ECO:0000256" key="3">
    <source>
        <dbReference type="ARBA" id="ARBA00006759"/>
    </source>
</evidence>
<feature type="binding site" evidence="7">
    <location>
        <position position="62"/>
    </location>
    <ligand>
        <name>Zn(2+)</name>
        <dbReference type="ChEBI" id="CHEBI:29105"/>
        <label>2</label>
    </ligand>
</feature>
<dbReference type="CDD" id="cd07723">
    <property type="entry name" value="hydroxyacylglutathione_hydrolase_MBL-fold"/>
    <property type="match status" value="1"/>
</dbReference>
<keyword evidence="5 7" id="KW-0378">Hydrolase</keyword>
<comment type="pathway">
    <text evidence="2 7">Secondary metabolite metabolism; methylglyoxal degradation; (R)-lactate from methylglyoxal: step 2/2.</text>
</comment>
<sequence>MSQLEIYQFPYEWDDNYGVLLHSPETGETACIDAGVAKTYQATLDEKGWNLTHILVTHHHRDHVTGLVELKENNNATVIGPDYIGKGHIPAIDQRVRDGDTFTFAGQKVRVIYVPGHTMDLVSYYFEEQGAVFVGDTLFAMGCGKAFEGTAEMVWQSLQKLMALPEDTVIYCSHEYTQENAQFAITVDPTNAALQARMVEVDRLRAADIPTVPFTLATELATNPFLRPNSKAMRKHLEMESATDEEVFVEVRRLRDV</sequence>
<dbReference type="Pfam" id="PF16123">
    <property type="entry name" value="HAGH_C"/>
    <property type="match status" value="1"/>
</dbReference>
<comment type="caution">
    <text evidence="9">The sequence shown here is derived from an EMBL/GenBank/DDBJ whole genome shotgun (WGS) entry which is preliminary data.</text>
</comment>
<feature type="binding site" evidence="7">
    <location>
        <position position="63"/>
    </location>
    <ligand>
        <name>Zn(2+)</name>
        <dbReference type="ChEBI" id="CHEBI:29105"/>
        <label>2</label>
    </ligand>
</feature>
<protein>
    <recommendedName>
        <fullName evidence="7">Hydroxyacylglutathione hydrolase</fullName>
        <ecNumber evidence="7">3.1.2.6</ecNumber>
    </recommendedName>
    <alternativeName>
        <fullName evidence="7">Glyoxalase II</fullName>
        <shortName evidence="7">Glx II</shortName>
    </alternativeName>
</protein>
<evidence type="ECO:0000256" key="5">
    <source>
        <dbReference type="ARBA" id="ARBA00022801"/>
    </source>
</evidence>
<evidence type="ECO:0000256" key="1">
    <source>
        <dbReference type="ARBA" id="ARBA00001623"/>
    </source>
</evidence>
<organism evidence="9 10">
    <name type="scientific">Leucothrix arctica</name>
    <dbReference type="NCBI Taxonomy" id="1481894"/>
    <lineage>
        <taxon>Bacteria</taxon>
        <taxon>Pseudomonadati</taxon>
        <taxon>Pseudomonadota</taxon>
        <taxon>Gammaproteobacteria</taxon>
        <taxon>Thiotrichales</taxon>
        <taxon>Thiotrichaceae</taxon>
        <taxon>Leucothrix</taxon>
    </lineage>
</organism>
<dbReference type="InterPro" id="IPR032282">
    <property type="entry name" value="HAGH_C"/>
</dbReference>
<dbReference type="AlphaFoldDB" id="A0A317CE57"/>